<gene>
    <name evidence="3" type="ORF">DFJ67_3864</name>
</gene>
<organism evidence="3 4">
    <name type="scientific">Asanoa ferruginea</name>
    <dbReference type="NCBI Taxonomy" id="53367"/>
    <lineage>
        <taxon>Bacteria</taxon>
        <taxon>Bacillati</taxon>
        <taxon>Actinomycetota</taxon>
        <taxon>Actinomycetes</taxon>
        <taxon>Micromonosporales</taxon>
        <taxon>Micromonosporaceae</taxon>
        <taxon>Asanoa</taxon>
    </lineage>
</organism>
<evidence type="ECO:0000313" key="4">
    <source>
        <dbReference type="Proteomes" id="UP000256913"/>
    </source>
</evidence>
<feature type="region of interest" description="Disordered" evidence="1">
    <location>
        <begin position="1"/>
        <end position="88"/>
    </location>
</feature>
<keyword evidence="4" id="KW-1185">Reference proteome</keyword>
<evidence type="ECO:0000256" key="2">
    <source>
        <dbReference type="SAM" id="Phobius"/>
    </source>
</evidence>
<name>A0A3D9ZKY2_9ACTN</name>
<feature type="compositionally biased region" description="Basic residues" evidence="1">
    <location>
        <begin position="255"/>
        <end position="265"/>
    </location>
</feature>
<feature type="transmembrane region" description="Helical" evidence="2">
    <location>
        <begin position="177"/>
        <end position="198"/>
    </location>
</feature>
<dbReference type="AlphaFoldDB" id="A0A3D9ZKY2"/>
<keyword evidence="2" id="KW-0472">Membrane</keyword>
<reference evidence="3 4" key="1">
    <citation type="submission" date="2018-08" db="EMBL/GenBank/DDBJ databases">
        <title>Sequencing the genomes of 1000 actinobacteria strains.</title>
        <authorList>
            <person name="Klenk H.-P."/>
        </authorList>
    </citation>
    <scope>NUCLEOTIDE SEQUENCE [LARGE SCALE GENOMIC DNA]</scope>
    <source>
        <strain evidence="3 4">DSM 44099</strain>
    </source>
</reference>
<feature type="compositionally biased region" description="Low complexity" evidence="1">
    <location>
        <begin position="38"/>
        <end position="47"/>
    </location>
</feature>
<keyword evidence="2" id="KW-1133">Transmembrane helix</keyword>
<keyword evidence="2" id="KW-0812">Transmembrane</keyword>
<comment type="caution">
    <text evidence="3">The sequence shown here is derived from an EMBL/GenBank/DDBJ whole genome shotgun (WGS) entry which is preliminary data.</text>
</comment>
<dbReference type="Proteomes" id="UP000256913">
    <property type="component" value="Unassembled WGS sequence"/>
</dbReference>
<proteinExistence type="predicted"/>
<dbReference type="EMBL" id="QUMQ01000001">
    <property type="protein sequence ID" value="REF97857.1"/>
    <property type="molecule type" value="Genomic_DNA"/>
</dbReference>
<feature type="compositionally biased region" description="Low complexity" evidence="1">
    <location>
        <begin position="119"/>
        <end position="137"/>
    </location>
</feature>
<evidence type="ECO:0000313" key="3">
    <source>
        <dbReference type="EMBL" id="REF97857.1"/>
    </source>
</evidence>
<feature type="compositionally biased region" description="Low complexity" evidence="1">
    <location>
        <begin position="59"/>
        <end position="73"/>
    </location>
</feature>
<feature type="region of interest" description="Disordered" evidence="1">
    <location>
        <begin position="102"/>
        <end position="171"/>
    </location>
</feature>
<protein>
    <submittedName>
        <fullName evidence="3">Uncharacterized protein</fullName>
    </submittedName>
</protein>
<sequence>MCDRSLPRAPLRCRLRGTQSVTRTPIELPPAPTNCALPHTTSETSLSPTPPRPDPPTHRQPVPAAAARSPPASLGAGQHGAQRGRPVPSVASVIASRVAGVVAGAPSSPPPPSAGFALSPRSRPNSPRASSRSSPPAFGAVTAIATVGASAGSPRPQPSSPDCRHDRRGPRLRRGPAVATIAAGLMAVAVIGAVTAVVPPRSPRYWRSPTSGPRSAPWPATGSSAISPHRRWLPHRGALPPRSPTSTAGAAPRSRSPRPRRRHDRRRPDGGRRHRCGHSCRATAVAAVMAGADIRAAVRAFAAPPPSPRSPPA</sequence>
<evidence type="ECO:0000256" key="1">
    <source>
        <dbReference type="SAM" id="MobiDB-lite"/>
    </source>
</evidence>
<accession>A0A3D9ZKY2</accession>
<feature type="region of interest" description="Disordered" evidence="1">
    <location>
        <begin position="200"/>
        <end position="279"/>
    </location>
</feature>